<protein>
    <recommendedName>
        <fullName evidence="1">Reverse transcriptase zinc-binding domain-containing protein</fullName>
    </recommendedName>
</protein>
<evidence type="ECO:0000259" key="1">
    <source>
        <dbReference type="Pfam" id="PF13966"/>
    </source>
</evidence>
<accession>A0A2Z6MA67</accession>
<dbReference type="EMBL" id="DF973373">
    <property type="protein sequence ID" value="GAU28498.1"/>
    <property type="molecule type" value="Genomic_DNA"/>
</dbReference>
<evidence type="ECO:0000313" key="3">
    <source>
        <dbReference type="Proteomes" id="UP000242715"/>
    </source>
</evidence>
<reference evidence="3" key="1">
    <citation type="journal article" date="2017" name="Front. Plant Sci.">
        <title>Climate Clever Clovers: New Paradigm to Reduce the Environmental Footprint of Ruminants by Breeding Low Methanogenic Forages Utilizing Haplotype Variation.</title>
        <authorList>
            <person name="Kaur P."/>
            <person name="Appels R."/>
            <person name="Bayer P.E."/>
            <person name="Keeble-Gagnere G."/>
            <person name="Wang J."/>
            <person name="Hirakawa H."/>
            <person name="Shirasawa K."/>
            <person name="Vercoe P."/>
            <person name="Stefanova K."/>
            <person name="Durmic Z."/>
            <person name="Nichols P."/>
            <person name="Revell C."/>
            <person name="Isobe S.N."/>
            <person name="Edwards D."/>
            <person name="Erskine W."/>
        </authorList>
    </citation>
    <scope>NUCLEOTIDE SEQUENCE [LARGE SCALE GENOMIC DNA]</scope>
    <source>
        <strain evidence="3">cv. Daliak</strain>
    </source>
</reference>
<gene>
    <name evidence="2" type="ORF">TSUD_295010</name>
</gene>
<sequence>MGEPWLRVEDGSWVASPQSQGVYNLSLKQLMVPNSKQWNVEKINTLFSEIDARTILAVPLLPMVEEGTLIWKEESNGIYLVRSGYRKLMKERHSNDRTRVGEAWGALWKVQAPPKTKHLLWRICKECLPTRTRLSNRYVQCPIDCPLCLSEPEYEAKQMAGQMATLLWCIWRNRNNNVWNNNKISAQQVGMQATHMWNAWTMAQGIIDEQQTKAAADCKPSSGAVAAATVWLFKVQC</sequence>
<dbReference type="Pfam" id="PF13966">
    <property type="entry name" value="zf-RVT"/>
    <property type="match status" value="1"/>
</dbReference>
<evidence type="ECO:0000313" key="2">
    <source>
        <dbReference type="EMBL" id="GAU28498.1"/>
    </source>
</evidence>
<dbReference type="OrthoDB" id="1434107at2759"/>
<keyword evidence="3" id="KW-1185">Reference proteome</keyword>
<proteinExistence type="predicted"/>
<organism evidence="2 3">
    <name type="scientific">Trifolium subterraneum</name>
    <name type="common">Subterranean clover</name>
    <dbReference type="NCBI Taxonomy" id="3900"/>
    <lineage>
        <taxon>Eukaryota</taxon>
        <taxon>Viridiplantae</taxon>
        <taxon>Streptophyta</taxon>
        <taxon>Embryophyta</taxon>
        <taxon>Tracheophyta</taxon>
        <taxon>Spermatophyta</taxon>
        <taxon>Magnoliopsida</taxon>
        <taxon>eudicotyledons</taxon>
        <taxon>Gunneridae</taxon>
        <taxon>Pentapetalae</taxon>
        <taxon>rosids</taxon>
        <taxon>fabids</taxon>
        <taxon>Fabales</taxon>
        <taxon>Fabaceae</taxon>
        <taxon>Papilionoideae</taxon>
        <taxon>50 kb inversion clade</taxon>
        <taxon>NPAAA clade</taxon>
        <taxon>Hologalegina</taxon>
        <taxon>IRL clade</taxon>
        <taxon>Trifolieae</taxon>
        <taxon>Trifolium</taxon>
    </lineage>
</organism>
<dbReference type="Proteomes" id="UP000242715">
    <property type="component" value="Unassembled WGS sequence"/>
</dbReference>
<dbReference type="AlphaFoldDB" id="A0A2Z6MA67"/>
<dbReference type="InterPro" id="IPR026960">
    <property type="entry name" value="RVT-Znf"/>
</dbReference>
<feature type="domain" description="Reverse transcriptase zinc-binding" evidence="1">
    <location>
        <begin position="79"/>
        <end position="154"/>
    </location>
</feature>
<name>A0A2Z6MA67_TRISU</name>